<evidence type="ECO:0000313" key="3">
    <source>
        <dbReference type="EMBL" id="OGN27919.1"/>
    </source>
</evidence>
<reference evidence="3 4" key="1">
    <citation type="journal article" date="2016" name="Nat. Commun.">
        <title>Thousands of microbial genomes shed light on interconnected biogeochemical processes in an aquifer system.</title>
        <authorList>
            <person name="Anantharaman K."/>
            <person name="Brown C.T."/>
            <person name="Hug L.A."/>
            <person name="Sharon I."/>
            <person name="Castelle C.J."/>
            <person name="Probst A.J."/>
            <person name="Thomas B.C."/>
            <person name="Singh A."/>
            <person name="Wilkins M.J."/>
            <person name="Karaoz U."/>
            <person name="Brodie E.L."/>
            <person name="Williams K.H."/>
            <person name="Hubbard S.S."/>
            <person name="Banfield J.F."/>
        </authorList>
    </citation>
    <scope>NUCLEOTIDE SEQUENCE [LARGE SCALE GENOMIC DNA]</scope>
</reference>
<dbReference type="Gene3D" id="3.40.50.150">
    <property type="entry name" value="Vaccinia Virus protein VP39"/>
    <property type="match status" value="1"/>
</dbReference>
<accession>A0A1F8GTZ9</accession>
<organism evidence="3 4">
    <name type="scientific">Candidatus Yanofskybacteria bacterium RIFCSPLOWO2_01_FULL_49_17</name>
    <dbReference type="NCBI Taxonomy" id="1802700"/>
    <lineage>
        <taxon>Bacteria</taxon>
        <taxon>Candidatus Yanofskyibacteriota</taxon>
    </lineage>
</organism>
<dbReference type="Pfam" id="PF08484">
    <property type="entry name" value="Methyltransf_14"/>
    <property type="match status" value="1"/>
</dbReference>
<dbReference type="Gene3D" id="6.10.250.3100">
    <property type="match status" value="1"/>
</dbReference>
<evidence type="ECO:0008006" key="5">
    <source>
        <dbReference type="Google" id="ProtNLM"/>
    </source>
</evidence>
<dbReference type="EMBL" id="MGKO01000005">
    <property type="protein sequence ID" value="OGN27919.1"/>
    <property type="molecule type" value="Genomic_DNA"/>
</dbReference>
<evidence type="ECO:0000313" key="4">
    <source>
        <dbReference type="Proteomes" id="UP000178444"/>
    </source>
</evidence>
<comment type="caution">
    <text evidence="3">The sequence shown here is derived from an EMBL/GenBank/DDBJ whole genome shotgun (WGS) entry which is preliminary data.</text>
</comment>
<evidence type="ECO:0000259" key="2">
    <source>
        <dbReference type="Pfam" id="PF08484"/>
    </source>
</evidence>
<dbReference type="InterPro" id="IPR013630">
    <property type="entry name" value="Methyltransf_Zn-bd_dom_put"/>
</dbReference>
<dbReference type="InterPro" id="IPR013691">
    <property type="entry name" value="MeTrfase_14"/>
</dbReference>
<sequence length="326" mass="36728">MIKPNHDVGLGPLNHCQITGSKNLFEAIDLGLQPPCSALLTDATIRHPETYYPLRLMIYPESGLGQLDYVVDGKILFPIDYPYRPGISAPLRDHLKLITDEIISNFKLAPKSLCVDIGSNDGTILSFFKKRGMTTLGVEPTNMAKTAWKENGIKTIQSFFTEAIAKDIVKEYSKAKVITATNVFAHMATLGEVMRGVSRLLDKDGVFVAESQYLLDVFLGNQFDEIYHDHVRIYSLKSLVKLFPYYGMEVFDAQRLNTREGSIRVSAGWKGKHPINPNVGKLLKLEVKVGLFKPQAWAKFRKNVNESREKFLHFLHDAKKRGKTVV</sequence>
<feature type="non-terminal residue" evidence="3">
    <location>
        <position position="326"/>
    </location>
</feature>
<dbReference type="SUPFAM" id="SSF53335">
    <property type="entry name" value="S-adenosyl-L-methionine-dependent methyltransferases"/>
    <property type="match status" value="1"/>
</dbReference>
<gene>
    <name evidence="3" type="ORF">A2941_02845</name>
</gene>
<protein>
    <recommendedName>
        <fullName evidence="5">Methyltransferase</fullName>
    </recommendedName>
</protein>
<feature type="domain" description="C-methyltransferase" evidence="2">
    <location>
        <begin position="260"/>
        <end position="326"/>
    </location>
</feature>
<dbReference type="Proteomes" id="UP000178444">
    <property type="component" value="Unassembled WGS sequence"/>
</dbReference>
<proteinExistence type="predicted"/>
<dbReference type="InterPro" id="IPR029063">
    <property type="entry name" value="SAM-dependent_MTases_sf"/>
</dbReference>
<dbReference type="PANTHER" id="PTHR43861">
    <property type="entry name" value="TRANS-ACONITATE 2-METHYLTRANSFERASE-RELATED"/>
    <property type="match status" value="1"/>
</dbReference>
<dbReference type="InterPro" id="IPR038576">
    <property type="entry name" value="Methyltransf_Zn-bd_dom_put_sf"/>
</dbReference>
<evidence type="ECO:0000259" key="1">
    <source>
        <dbReference type="Pfam" id="PF08421"/>
    </source>
</evidence>
<dbReference type="AlphaFoldDB" id="A0A1F8GTZ9"/>
<dbReference type="Pfam" id="PF08421">
    <property type="entry name" value="Methyltransf_13"/>
    <property type="match status" value="1"/>
</dbReference>
<dbReference type="PANTHER" id="PTHR43861:SF5">
    <property type="entry name" value="BLL5978 PROTEIN"/>
    <property type="match status" value="1"/>
</dbReference>
<feature type="domain" description="Methyltransferase putative zinc binding" evidence="1">
    <location>
        <begin position="16"/>
        <end position="77"/>
    </location>
</feature>
<dbReference type="Gene3D" id="6.20.50.110">
    <property type="entry name" value="Methyltransferase, zinc-binding domain"/>
    <property type="match status" value="1"/>
</dbReference>
<name>A0A1F8GTZ9_9BACT</name>
<dbReference type="Pfam" id="PF13489">
    <property type="entry name" value="Methyltransf_23"/>
    <property type="match status" value="1"/>
</dbReference>